<dbReference type="Pfam" id="PF13340">
    <property type="entry name" value="DUF4096"/>
    <property type="match status" value="1"/>
</dbReference>
<dbReference type="PANTHER" id="PTHR30007">
    <property type="entry name" value="PHP DOMAIN PROTEIN"/>
    <property type="match status" value="1"/>
</dbReference>
<feature type="domain" description="Insertion element IS402-like" evidence="1">
    <location>
        <begin position="4"/>
        <end position="55"/>
    </location>
</feature>
<accession>A0ABP5K5D1</accession>
<name>A0ABP5K5D1_9ACTN</name>
<evidence type="ECO:0000259" key="1">
    <source>
        <dbReference type="Pfam" id="PF13340"/>
    </source>
</evidence>
<protein>
    <recommendedName>
        <fullName evidence="1">Insertion element IS402-like domain-containing protein</fullName>
    </recommendedName>
</protein>
<proteinExistence type="predicted"/>
<dbReference type="EMBL" id="BAAAMR010000007">
    <property type="protein sequence ID" value="GAA2125025.1"/>
    <property type="molecule type" value="Genomic_DNA"/>
</dbReference>
<evidence type="ECO:0000313" key="2">
    <source>
        <dbReference type="EMBL" id="GAA2125025.1"/>
    </source>
</evidence>
<dbReference type="PANTHER" id="PTHR30007:SF0">
    <property type="entry name" value="TRANSPOSASE"/>
    <property type="match status" value="1"/>
</dbReference>
<gene>
    <name evidence="2" type="ORF">GCM10009727_13020</name>
</gene>
<reference evidence="3" key="1">
    <citation type="journal article" date="2019" name="Int. J. Syst. Evol. Microbiol.">
        <title>The Global Catalogue of Microorganisms (GCM) 10K type strain sequencing project: providing services to taxonomists for standard genome sequencing and annotation.</title>
        <authorList>
            <consortium name="The Broad Institute Genomics Platform"/>
            <consortium name="The Broad Institute Genome Sequencing Center for Infectious Disease"/>
            <person name="Wu L."/>
            <person name="Ma J."/>
        </authorList>
    </citation>
    <scope>NUCLEOTIDE SEQUENCE [LARGE SCALE GENOMIC DNA]</scope>
    <source>
        <strain evidence="3">JCM 13850</strain>
    </source>
</reference>
<evidence type="ECO:0000313" key="3">
    <source>
        <dbReference type="Proteomes" id="UP001501020"/>
    </source>
</evidence>
<comment type="caution">
    <text evidence="2">The sequence shown here is derived from an EMBL/GenBank/DDBJ whole genome shotgun (WGS) entry which is preliminary data.</text>
</comment>
<sequence>MDIGRPPENDLRTIMDAICYIDGTGIPWRYLPHEHPPWQTVCGYFRAWRDDDAFNLLTGLLHRLVRAREGRAAESSAGIIDAQSIKTSGNVPATDLGIDAAKKIVWLWPWETETFVCWFV</sequence>
<keyword evidence="3" id="KW-1185">Reference proteome</keyword>
<dbReference type="InterPro" id="IPR025161">
    <property type="entry name" value="IS402-like_dom"/>
</dbReference>
<organism evidence="2 3">
    <name type="scientific">Actinomadura napierensis</name>
    <dbReference type="NCBI Taxonomy" id="267854"/>
    <lineage>
        <taxon>Bacteria</taxon>
        <taxon>Bacillati</taxon>
        <taxon>Actinomycetota</taxon>
        <taxon>Actinomycetes</taxon>
        <taxon>Streptosporangiales</taxon>
        <taxon>Thermomonosporaceae</taxon>
        <taxon>Actinomadura</taxon>
    </lineage>
</organism>
<dbReference type="Proteomes" id="UP001501020">
    <property type="component" value="Unassembled WGS sequence"/>
</dbReference>
<dbReference type="RefSeq" id="WP_344262518.1">
    <property type="nucleotide sequence ID" value="NZ_BAAAMR010000007.1"/>
</dbReference>